<keyword evidence="2" id="KW-1185">Reference proteome</keyword>
<reference evidence="1 2" key="1">
    <citation type="submission" date="2024-01" db="EMBL/GenBank/DDBJ databases">
        <title>The genomes of 5 underutilized Papilionoideae crops provide insights into root nodulation and disease resistance.</title>
        <authorList>
            <person name="Yuan L."/>
        </authorList>
    </citation>
    <scope>NUCLEOTIDE SEQUENCE [LARGE SCALE GENOMIC DNA]</scope>
    <source>
        <strain evidence="1">LY-2023</strain>
        <tissue evidence="1">Leaf</tissue>
    </source>
</reference>
<evidence type="ECO:0000313" key="1">
    <source>
        <dbReference type="EMBL" id="KAK7317762.1"/>
    </source>
</evidence>
<proteinExistence type="predicted"/>
<evidence type="ECO:0000313" key="2">
    <source>
        <dbReference type="Proteomes" id="UP001359559"/>
    </source>
</evidence>
<dbReference type="AlphaFoldDB" id="A0AAN9Q0V1"/>
<dbReference type="EMBL" id="JAYKXN010000001">
    <property type="protein sequence ID" value="KAK7317762.1"/>
    <property type="molecule type" value="Genomic_DNA"/>
</dbReference>
<protein>
    <submittedName>
        <fullName evidence="1">Uncharacterized protein</fullName>
    </submittedName>
</protein>
<comment type="caution">
    <text evidence="1">The sequence shown here is derived from an EMBL/GenBank/DDBJ whole genome shotgun (WGS) entry which is preliminary data.</text>
</comment>
<accession>A0AAN9Q0V1</accession>
<name>A0AAN9Q0V1_CLITE</name>
<organism evidence="1 2">
    <name type="scientific">Clitoria ternatea</name>
    <name type="common">Butterfly pea</name>
    <dbReference type="NCBI Taxonomy" id="43366"/>
    <lineage>
        <taxon>Eukaryota</taxon>
        <taxon>Viridiplantae</taxon>
        <taxon>Streptophyta</taxon>
        <taxon>Embryophyta</taxon>
        <taxon>Tracheophyta</taxon>
        <taxon>Spermatophyta</taxon>
        <taxon>Magnoliopsida</taxon>
        <taxon>eudicotyledons</taxon>
        <taxon>Gunneridae</taxon>
        <taxon>Pentapetalae</taxon>
        <taxon>rosids</taxon>
        <taxon>fabids</taxon>
        <taxon>Fabales</taxon>
        <taxon>Fabaceae</taxon>
        <taxon>Papilionoideae</taxon>
        <taxon>50 kb inversion clade</taxon>
        <taxon>NPAAA clade</taxon>
        <taxon>indigoferoid/millettioid clade</taxon>
        <taxon>Phaseoleae</taxon>
        <taxon>Clitoria</taxon>
    </lineage>
</organism>
<dbReference type="Proteomes" id="UP001359559">
    <property type="component" value="Unassembled WGS sequence"/>
</dbReference>
<sequence length="74" mass="8294">MFGGVVFTILKILILCGLKFECRNNSILVSCIRLYPITLFVTTCFLGLLPHSGSRAAAMKPSLRFFLFFKDVFG</sequence>
<gene>
    <name evidence="1" type="ORF">RJT34_02256</name>
</gene>